<comment type="caution">
    <text evidence="4">The sequence shown here is derived from an EMBL/GenBank/DDBJ whole genome shotgun (WGS) entry which is preliminary data.</text>
</comment>
<dbReference type="AlphaFoldDB" id="A0A2T0Q1W6"/>
<dbReference type="InterPro" id="IPR050109">
    <property type="entry name" value="HTH-type_TetR-like_transc_reg"/>
</dbReference>
<evidence type="ECO:0000259" key="3">
    <source>
        <dbReference type="PROSITE" id="PS50977"/>
    </source>
</evidence>
<dbReference type="Pfam" id="PF00440">
    <property type="entry name" value="TetR_N"/>
    <property type="match status" value="1"/>
</dbReference>
<sequence length="193" mass="20501">MPPPNTQRREQLADAAIEVLAGEGARGLTHRAVDAAAGAPPGTASRYFRTREALVRGVVERVTARVVAEVDGMMVRPVGPDRLEEVLTAELHRLLTVDDSLPAALLELHLESRREPALRGPLAEATAARAGMVLRQCRAAGVDLSGQDALLLEMTTIGILFTAMTARPDDLEGLLRAAVRTALERHLPGAPGG</sequence>
<dbReference type="PROSITE" id="PS50977">
    <property type="entry name" value="HTH_TETR_2"/>
    <property type="match status" value="1"/>
</dbReference>
<dbReference type="PANTHER" id="PTHR30055:SF231">
    <property type="entry name" value="TRANSCRIPTIONAL REGULATORY PROTEIN (PROBABLY DEOR-FAMILY)-RELATED"/>
    <property type="match status" value="1"/>
</dbReference>
<keyword evidence="5" id="KW-1185">Reference proteome</keyword>
<dbReference type="InterPro" id="IPR001647">
    <property type="entry name" value="HTH_TetR"/>
</dbReference>
<dbReference type="Pfam" id="PF17940">
    <property type="entry name" value="TetR_C_31"/>
    <property type="match status" value="1"/>
</dbReference>
<evidence type="ECO:0000313" key="5">
    <source>
        <dbReference type="Proteomes" id="UP000237846"/>
    </source>
</evidence>
<organism evidence="4 5">
    <name type="scientific">Allonocardiopsis opalescens</name>
    <dbReference type="NCBI Taxonomy" id="1144618"/>
    <lineage>
        <taxon>Bacteria</taxon>
        <taxon>Bacillati</taxon>
        <taxon>Actinomycetota</taxon>
        <taxon>Actinomycetes</taxon>
        <taxon>Streptosporangiales</taxon>
        <taxon>Allonocardiopsis</taxon>
    </lineage>
</organism>
<keyword evidence="1 2" id="KW-0238">DNA-binding</keyword>
<dbReference type="Proteomes" id="UP000237846">
    <property type="component" value="Unassembled WGS sequence"/>
</dbReference>
<dbReference type="GO" id="GO:0000976">
    <property type="term" value="F:transcription cis-regulatory region binding"/>
    <property type="evidence" value="ECO:0007669"/>
    <property type="project" value="TreeGrafter"/>
</dbReference>
<reference evidence="4 5" key="1">
    <citation type="submission" date="2018-03" db="EMBL/GenBank/DDBJ databases">
        <title>Genomic Encyclopedia of Archaeal and Bacterial Type Strains, Phase II (KMG-II): from individual species to whole genera.</title>
        <authorList>
            <person name="Goeker M."/>
        </authorList>
    </citation>
    <scope>NUCLEOTIDE SEQUENCE [LARGE SCALE GENOMIC DNA]</scope>
    <source>
        <strain evidence="4 5">DSM 45601</strain>
    </source>
</reference>
<gene>
    <name evidence="4" type="ORF">CLV72_105119</name>
</gene>
<dbReference type="Gene3D" id="1.10.357.10">
    <property type="entry name" value="Tetracycline Repressor, domain 2"/>
    <property type="match status" value="1"/>
</dbReference>
<evidence type="ECO:0000256" key="1">
    <source>
        <dbReference type="ARBA" id="ARBA00023125"/>
    </source>
</evidence>
<protein>
    <submittedName>
        <fullName evidence="4">TetR family transcriptional regulator</fullName>
    </submittedName>
</protein>
<feature type="DNA-binding region" description="H-T-H motif" evidence="2">
    <location>
        <begin position="29"/>
        <end position="48"/>
    </location>
</feature>
<dbReference type="EMBL" id="PVZC01000005">
    <property type="protein sequence ID" value="PRX97769.1"/>
    <property type="molecule type" value="Genomic_DNA"/>
</dbReference>
<proteinExistence type="predicted"/>
<evidence type="ECO:0000313" key="4">
    <source>
        <dbReference type="EMBL" id="PRX97769.1"/>
    </source>
</evidence>
<dbReference type="InterPro" id="IPR009057">
    <property type="entry name" value="Homeodomain-like_sf"/>
</dbReference>
<dbReference type="OrthoDB" id="7506349at2"/>
<dbReference type="GO" id="GO:0003700">
    <property type="term" value="F:DNA-binding transcription factor activity"/>
    <property type="evidence" value="ECO:0007669"/>
    <property type="project" value="TreeGrafter"/>
</dbReference>
<dbReference type="InterPro" id="IPR041583">
    <property type="entry name" value="TetR_C_31"/>
</dbReference>
<dbReference type="RefSeq" id="WP_106247400.1">
    <property type="nucleotide sequence ID" value="NZ_PVZC01000005.1"/>
</dbReference>
<evidence type="ECO:0000256" key="2">
    <source>
        <dbReference type="PROSITE-ProRule" id="PRU00335"/>
    </source>
</evidence>
<name>A0A2T0Q1W6_9ACTN</name>
<feature type="domain" description="HTH tetR-type" evidence="3">
    <location>
        <begin position="6"/>
        <end position="66"/>
    </location>
</feature>
<dbReference type="PANTHER" id="PTHR30055">
    <property type="entry name" value="HTH-TYPE TRANSCRIPTIONAL REGULATOR RUTR"/>
    <property type="match status" value="1"/>
</dbReference>
<dbReference type="SUPFAM" id="SSF46689">
    <property type="entry name" value="Homeodomain-like"/>
    <property type="match status" value="1"/>
</dbReference>
<accession>A0A2T0Q1W6</accession>